<dbReference type="AlphaFoldDB" id="A0A9D4L8L8"/>
<protein>
    <submittedName>
        <fullName evidence="1">Uncharacterized protein</fullName>
    </submittedName>
</protein>
<reference evidence="1" key="1">
    <citation type="journal article" date="2019" name="bioRxiv">
        <title>The Genome of the Zebra Mussel, Dreissena polymorpha: A Resource for Invasive Species Research.</title>
        <authorList>
            <person name="McCartney M.A."/>
            <person name="Auch B."/>
            <person name="Kono T."/>
            <person name="Mallez S."/>
            <person name="Zhang Y."/>
            <person name="Obille A."/>
            <person name="Becker A."/>
            <person name="Abrahante J.E."/>
            <person name="Garbe J."/>
            <person name="Badalamenti J.P."/>
            <person name="Herman A."/>
            <person name="Mangelson H."/>
            <person name="Liachko I."/>
            <person name="Sullivan S."/>
            <person name="Sone E.D."/>
            <person name="Koren S."/>
            <person name="Silverstein K.A.T."/>
            <person name="Beckman K.B."/>
            <person name="Gohl D.M."/>
        </authorList>
    </citation>
    <scope>NUCLEOTIDE SEQUENCE</scope>
    <source>
        <strain evidence="1">Duluth1</strain>
        <tissue evidence="1">Whole animal</tissue>
    </source>
</reference>
<comment type="caution">
    <text evidence="1">The sequence shown here is derived from an EMBL/GenBank/DDBJ whole genome shotgun (WGS) entry which is preliminary data.</text>
</comment>
<gene>
    <name evidence="1" type="ORF">DPMN_096584</name>
</gene>
<dbReference type="EMBL" id="JAIWYP010000003">
    <property type="protein sequence ID" value="KAH3854045.1"/>
    <property type="molecule type" value="Genomic_DNA"/>
</dbReference>
<accession>A0A9D4L8L8</accession>
<name>A0A9D4L8L8_DREPO</name>
<keyword evidence="2" id="KW-1185">Reference proteome</keyword>
<evidence type="ECO:0000313" key="1">
    <source>
        <dbReference type="EMBL" id="KAH3854045.1"/>
    </source>
</evidence>
<dbReference type="Proteomes" id="UP000828390">
    <property type="component" value="Unassembled WGS sequence"/>
</dbReference>
<organism evidence="1 2">
    <name type="scientific">Dreissena polymorpha</name>
    <name type="common">Zebra mussel</name>
    <name type="synonym">Mytilus polymorpha</name>
    <dbReference type="NCBI Taxonomy" id="45954"/>
    <lineage>
        <taxon>Eukaryota</taxon>
        <taxon>Metazoa</taxon>
        <taxon>Spiralia</taxon>
        <taxon>Lophotrochozoa</taxon>
        <taxon>Mollusca</taxon>
        <taxon>Bivalvia</taxon>
        <taxon>Autobranchia</taxon>
        <taxon>Heteroconchia</taxon>
        <taxon>Euheterodonta</taxon>
        <taxon>Imparidentia</taxon>
        <taxon>Neoheterodontei</taxon>
        <taxon>Myida</taxon>
        <taxon>Dreissenoidea</taxon>
        <taxon>Dreissenidae</taxon>
        <taxon>Dreissena</taxon>
    </lineage>
</organism>
<reference evidence="1" key="2">
    <citation type="submission" date="2020-11" db="EMBL/GenBank/DDBJ databases">
        <authorList>
            <person name="McCartney M.A."/>
            <person name="Auch B."/>
            <person name="Kono T."/>
            <person name="Mallez S."/>
            <person name="Becker A."/>
            <person name="Gohl D.M."/>
            <person name="Silverstein K.A.T."/>
            <person name="Koren S."/>
            <person name="Bechman K.B."/>
            <person name="Herman A."/>
            <person name="Abrahante J.E."/>
            <person name="Garbe J."/>
        </authorList>
    </citation>
    <scope>NUCLEOTIDE SEQUENCE</scope>
    <source>
        <strain evidence="1">Duluth1</strain>
        <tissue evidence="1">Whole animal</tissue>
    </source>
</reference>
<sequence>MKDAKNEWIQVKCIKNDKKMTTGSSKNADKTLKILTQISKPNAGVIANAEGNLHTKSALTVGRNTEATSITSSFNQTPSLLQNDHRRQKFFHT</sequence>
<evidence type="ECO:0000313" key="2">
    <source>
        <dbReference type="Proteomes" id="UP000828390"/>
    </source>
</evidence>
<proteinExistence type="predicted"/>